<name>A0A0E9Q528_ANGAN</name>
<dbReference type="AlphaFoldDB" id="A0A0E9Q528"/>
<keyword evidence="1" id="KW-0472">Membrane</keyword>
<sequence length="23" mass="2507">MNFDTVLAVITLPLAVTTLLYPT</sequence>
<dbReference type="EMBL" id="GBXM01097359">
    <property type="protein sequence ID" value="JAH11218.1"/>
    <property type="molecule type" value="Transcribed_RNA"/>
</dbReference>
<accession>A0A0E9Q528</accession>
<proteinExistence type="predicted"/>
<reference evidence="2" key="1">
    <citation type="submission" date="2014-11" db="EMBL/GenBank/DDBJ databases">
        <authorList>
            <person name="Amaro Gonzalez C."/>
        </authorList>
    </citation>
    <scope>NUCLEOTIDE SEQUENCE</scope>
</reference>
<keyword evidence="1" id="KW-1133">Transmembrane helix</keyword>
<evidence type="ECO:0000256" key="1">
    <source>
        <dbReference type="SAM" id="Phobius"/>
    </source>
</evidence>
<evidence type="ECO:0000313" key="2">
    <source>
        <dbReference type="EMBL" id="JAH11218.1"/>
    </source>
</evidence>
<protein>
    <submittedName>
        <fullName evidence="2">Uncharacterized protein</fullName>
    </submittedName>
</protein>
<feature type="transmembrane region" description="Helical" evidence="1">
    <location>
        <begin position="6"/>
        <end position="22"/>
    </location>
</feature>
<organism evidence="2">
    <name type="scientific">Anguilla anguilla</name>
    <name type="common">European freshwater eel</name>
    <name type="synonym">Muraena anguilla</name>
    <dbReference type="NCBI Taxonomy" id="7936"/>
    <lineage>
        <taxon>Eukaryota</taxon>
        <taxon>Metazoa</taxon>
        <taxon>Chordata</taxon>
        <taxon>Craniata</taxon>
        <taxon>Vertebrata</taxon>
        <taxon>Euteleostomi</taxon>
        <taxon>Actinopterygii</taxon>
        <taxon>Neopterygii</taxon>
        <taxon>Teleostei</taxon>
        <taxon>Anguilliformes</taxon>
        <taxon>Anguillidae</taxon>
        <taxon>Anguilla</taxon>
    </lineage>
</organism>
<keyword evidence="1" id="KW-0812">Transmembrane</keyword>
<reference evidence="2" key="2">
    <citation type="journal article" date="2015" name="Fish Shellfish Immunol.">
        <title>Early steps in the European eel (Anguilla anguilla)-Vibrio vulnificus interaction in the gills: Role of the RtxA13 toxin.</title>
        <authorList>
            <person name="Callol A."/>
            <person name="Pajuelo D."/>
            <person name="Ebbesson L."/>
            <person name="Teles M."/>
            <person name="MacKenzie S."/>
            <person name="Amaro C."/>
        </authorList>
    </citation>
    <scope>NUCLEOTIDE SEQUENCE</scope>
</reference>